<feature type="region of interest" description="Disordered" evidence="1">
    <location>
        <begin position="1"/>
        <end position="170"/>
    </location>
</feature>
<reference evidence="2" key="1">
    <citation type="submission" date="2023-04" db="EMBL/GenBank/DDBJ databases">
        <title>Phytophthora fragariaefolia NBRC 109709.</title>
        <authorList>
            <person name="Ichikawa N."/>
            <person name="Sato H."/>
            <person name="Tonouchi N."/>
        </authorList>
    </citation>
    <scope>NUCLEOTIDE SEQUENCE</scope>
    <source>
        <strain evidence="2">NBRC 109709</strain>
    </source>
</reference>
<dbReference type="EMBL" id="BSXT01002789">
    <property type="protein sequence ID" value="GMF50917.1"/>
    <property type="molecule type" value="Genomic_DNA"/>
</dbReference>
<evidence type="ECO:0000256" key="1">
    <source>
        <dbReference type="SAM" id="MobiDB-lite"/>
    </source>
</evidence>
<proteinExistence type="predicted"/>
<keyword evidence="3" id="KW-1185">Reference proteome</keyword>
<feature type="compositionally biased region" description="Polar residues" evidence="1">
    <location>
        <begin position="13"/>
        <end position="22"/>
    </location>
</feature>
<dbReference type="AlphaFoldDB" id="A0A9W7D0L0"/>
<evidence type="ECO:0000313" key="3">
    <source>
        <dbReference type="Proteomes" id="UP001165121"/>
    </source>
</evidence>
<organism evidence="2 3">
    <name type="scientific">Phytophthora fragariaefolia</name>
    <dbReference type="NCBI Taxonomy" id="1490495"/>
    <lineage>
        <taxon>Eukaryota</taxon>
        <taxon>Sar</taxon>
        <taxon>Stramenopiles</taxon>
        <taxon>Oomycota</taxon>
        <taxon>Peronosporomycetes</taxon>
        <taxon>Peronosporales</taxon>
        <taxon>Peronosporaceae</taxon>
        <taxon>Phytophthora</taxon>
    </lineage>
</organism>
<dbReference type="Proteomes" id="UP001165121">
    <property type="component" value="Unassembled WGS sequence"/>
</dbReference>
<evidence type="ECO:0000313" key="2">
    <source>
        <dbReference type="EMBL" id="GMF50917.1"/>
    </source>
</evidence>
<gene>
    <name evidence="2" type="ORF">Pfra01_002043200</name>
</gene>
<accession>A0A9W7D0L0</accession>
<sequence length="170" mass="18056">MSRDPGVYHTKENNLSLTARSPSSKKRKGPRPAWSRYTLPPPNEKHRPKGKSSGNGCSELIDESVSKQPSEEGVADANTAVSEPDSAKEGPVPSPKDTSNARKAKGVLTARSSQEPSESTSAPTPAEVPQGQSSLPEDGPGPVDYEESEPDQDREQREAPGHNTSPSSNS</sequence>
<feature type="compositionally biased region" description="Polar residues" evidence="1">
    <location>
        <begin position="110"/>
        <end position="123"/>
    </location>
</feature>
<protein>
    <submittedName>
        <fullName evidence="2">Unnamed protein product</fullName>
    </submittedName>
</protein>
<name>A0A9W7D0L0_9STRA</name>
<feature type="compositionally biased region" description="Basic and acidic residues" evidence="1">
    <location>
        <begin position="151"/>
        <end position="160"/>
    </location>
</feature>
<comment type="caution">
    <text evidence="2">The sequence shown here is derived from an EMBL/GenBank/DDBJ whole genome shotgun (WGS) entry which is preliminary data.</text>
</comment>